<dbReference type="Pfam" id="PF14559">
    <property type="entry name" value="TPR_19"/>
    <property type="match status" value="1"/>
</dbReference>
<feature type="repeat" description="TPR" evidence="3">
    <location>
        <begin position="199"/>
        <end position="232"/>
    </location>
</feature>
<keyword evidence="1" id="KW-0677">Repeat</keyword>
<proteinExistence type="predicted"/>
<evidence type="ECO:0000256" key="3">
    <source>
        <dbReference type="PROSITE-ProRule" id="PRU00339"/>
    </source>
</evidence>
<evidence type="ECO:0008006" key="6">
    <source>
        <dbReference type="Google" id="ProtNLM"/>
    </source>
</evidence>
<evidence type="ECO:0000256" key="1">
    <source>
        <dbReference type="ARBA" id="ARBA00022737"/>
    </source>
</evidence>
<dbReference type="InterPro" id="IPR019734">
    <property type="entry name" value="TPR_rpt"/>
</dbReference>
<reference evidence="5" key="1">
    <citation type="journal article" date="2019" name="Int. J. Syst. Evol. Microbiol.">
        <title>The Global Catalogue of Microorganisms (GCM) 10K type strain sequencing project: providing services to taxonomists for standard genome sequencing and annotation.</title>
        <authorList>
            <consortium name="The Broad Institute Genomics Platform"/>
            <consortium name="The Broad Institute Genome Sequencing Center for Infectious Disease"/>
            <person name="Wu L."/>
            <person name="Ma J."/>
        </authorList>
    </citation>
    <scope>NUCLEOTIDE SEQUENCE [LARGE SCALE GENOMIC DNA]</scope>
    <source>
        <strain evidence="5">JCM 17917</strain>
    </source>
</reference>
<keyword evidence="5" id="KW-1185">Reference proteome</keyword>
<dbReference type="PANTHER" id="PTHR44858:SF1">
    <property type="entry name" value="UDP-N-ACETYLGLUCOSAMINE--PEPTIDE N-ACETYLGLUCOSAMINYLTRANSFERASE SPINDLY-RELATED"/>
    <property type="match status" value="1"/>
</dbReference>
<feature type="repeat" description="TPR" evidence="3">
    <location>
        <begin position="29"/>
        <end position="62"/>
    </location>
</feature>
<dbReference type="EMBL" id="BAABGX010000001">
    <property type="protein sequence ID" value="GAA4297595.1"/>
    <property type="molecule type" value="Genomic_DNA"/>
</dbReference>
<dbReference type="PROSITE" id="PS50005">
    <property type="entry name" value="TPR"/>
    <property type="match status" value="3"/>
</dbReference>
<dbReference type="Proteomes" id="UP001501844">
    <property type="component" value="Unassembled WGS sequence"/>
</dbReference>
<gene>
    <name evidence="4" type="ORF">GCM10023183_05320</name>
</gene>
<evidence type="ECO:0000313" key="4">
    <source>
        <dbReference type="EMBL" id="GAA4297595.1"/>
    </source>
</evidence>
<dbReference type="Gene3D" id="1.25.40.10">
    <property type="entry name" value="Tetratricopeptide repeat domain"/>
    <property type="match status" value="2"/>
</dbReference>
<dbReference type="SMART" id="SM00028">
    <property type="entry name" value="TPR"/>
    <property type="match status" value="7"/>
</dbReference>
<keyword evidence="2 3" id="KW-0802">TPR repeat</keyword>
<dbReference type="InterPro" id="IPR050498">
    <property type="entry name" value="Ycf3"/>
</dbReference>
<dbReference type="SUPFAM" id="SSF48452">
    <property type="entry name" value="TPR-like"/>
    <property type="match status" value="1"/>
</dbReference>
<sequence length="329" mass="37534">MFSPKRVNSSTSVQINEITRAISQGNEQPEWYVKRAKLYLSINKESQALADLNTALEEDPSLGEAYFLKAKILVARQQYQESMKHMMQAKEFNYYTPESEAILAETYVGLKQYERALSHSSKAVQLSPGEAKFYVLLAKAQSGTGDTVRAISNLGKALQRDSVSLPAYRELSAIYTAQKRFEEAYPMVNAGVKQQPKDAFWWRQLGQYFMAYSLTDTAMACFTRSVNFEPNQPAGYLGLAQAWFKKRQYSIALENLVKAQELGAPLNEENRFLLARSYEYTGLRELAKSHYAFLARKYPQNPRYMVALRKLQTPIRRPTIDTLSTNSVF</sequence>
<evidence type="ECO:0000256" key="2">
    <source>
        <dbReference type="ARBA" id="ARBA00022803"/>
    </source>
</evidence>
<comment type="caution">
    <text evidence="4">The sequence shown here is derived from an EMBL/GenBank/DDBJ whole genome shotgun (WGS) entry which is preliminary data.</text>
</comment>
<dbReference type="InterPro" id="IPR011990">
    <property type="entry name" value="TPR-like_helical_dom_sf"/>
</dbReference>
<feature type="repeat" description="TPR" evidence="3">
    <location>
        <begin position="97"/>
        <end position="130"/>
    </location>
</feature>
<accession>A0ABP8F8K9</accession>
<name>A0ABP8F8K9_9BACT</name>
<protein>
    <recommendedName>
        <fullName evidence="6">Tetratricopeptide repeat-containing protein</fullName>
    </recommendedName>
</protein>
<evidence type="ECO:0000313" key="5">
    <source>
        <dbReference type="Proteomes" id="UP001501844"/>
    </source>
</evidence>
<organism evidence="4 5">
    <name type="scientific">Nibribacter koreensis</name>
    <dbReference type="NCBI Taxonomy" id="1084519"/>
    <lineage>
        <taxon>Bacteria</taxon>
        <taxon>Pseudomonadati</taxon>
        <taxon>Bacteroidota</taxon>
        <taxon>Cytophagia</taxon>
        <taxon>Cytophagales</taxon>
        <taxon>Hymenobacteraceae</taxon>
        <taxon>Nibribacter</taxon>
    </lineage>
</organism>
<dbReference type="PANTHER" id="PTHR44858">
    <property type="entry name" value="TETRATRICOPEPTIDE REPEAT PROTEIN 6"/>
    <property type="match status" value="1"/>
</dbReference>